<proteinExistence type="predicted"/>
<dbReference type="AlphaFoldDB" id="A0A8S4QBI0"/>
<organism evidence="2 3">
    <name type="scientific">Pararge aegeria aegeria</name>
    <dbReference type="NCBI Taxonomy" id="348720"/>
    <lineage>
        <taxon>Eukaryota</taxon>
        <taxon>Metazoa</taxon>
        <taxon>Ecdysozoa</taxon>
        <taxon>Arthropoda</taxon>
        <taxon>Hexapoda</taxon>
        <taxon>Insecta</taxon>
        <taxon>Pterygota</taxon>
        <taxon>Neoptera</taxon>
        <taxon>Endopterygota</taxon>
        <taxon>Lepidoptera</taxon>
        <taxon>Glossata</taxon>
        <taxon>Ditrysia</taxon>
        <taxon>Papilionoidea</taxon>
        <taxon>Nymphalidae</taxon>
        <taxon>Satyrinae</taxon>
        <taxon>Satyrini</taxon>
        <taxon>Parargina</taxon>
        <taxon>Pararge</taxon>
    </lineage>
</organism>
<feature type="compositionally biased region" description="Basic residues" evidence="1">
    <location>
        <begin position="58"/>
        <end position="73"/>
    </location>
</feature>
<dbReference type="Proteomes" id="UP000838756">
    <property type="component" value="Unassembled WGS sequence"/>
</dbReference>
<accession>A0A8S4QBI0</accession>
<sequence>ISDSPLCRACMETDETLGDLGGLLSFWREFTIRDPAGSRINHTYNGHFGLTKYGDSPKKRRRRRRRRKNWSGR</sequence>
<name>A0A8S4QBI0_9NEOP</name>
<evidence type="ECO:0000313" key="2">
    <source>
        <dbReference type="EMBL" id="CAH2207381.1"/>
    </source>
</evidence>
<evidence type="ECO:0000313" key="3">
    <source>
        <dbReference type="Proteomes" id="UP000838756"/>
    </source>
</evidence>
<reference evidence="2" key="1">
    <citation type="submission" date="2022-03" db="EMBL/GenBank/DDBJ databases">
        <authorList>
            <person name="Lindestad O."/>
        </authorList>
    </citation>
    <scope>NUCLEOTIDE SEQUENCE</scope>
</reference>
<evidence type="ECO:0000256" key="1">
    <source>
        <dbReference type="SAM" id="MobiDB-lite"/>
    </source>
</evidence>
<feature type="region of interest" description="Disordered" evidence="1">
    <location>
        <begin position="51"/>
        <end position="73"/>
    </location>
</feature>
<gene>
    <name evidence="2" type="primary">jg1893</name>
    <name evidence="2" type="ORF">PAEG_LOCUS3</name>
</gene>
<dbReference type="EMBL" id="CAKXAJ010000013">
    <property type="protein sequence ID" value="CAH2207381.1"/>
    <property type="molecule type" value="Genomic_DNA"/>
</dbReference>
<protein>
    <submittedName>
        <fullName evidence="2">Jg1893 protein</fullName>
    </submittedName>
</protein>
<feature type="non-terminal residue" evidence="2">
    <location>
        <position position="1"/>
    </location>
</feature>
<comment type="caution">
    <text evidence="2">The sequence shown here is derived from an EMBL/GenBank/DDBJ whole genome shotgun (WGS) entry which is preliminary data.</text>
</comment>
<keyword evidence="3" id="KW-1185">Reference proteome</keyword>